<dbReference type="AlphaFoldDB" id="A0A9P3G1M1"/>
<organism evidence="2 3">
    <name type="scientific">Phanerochaete sordida</name>
    <dbReference type="NCBI Taxonomy" id="48140"/>
    <lineage>
        <taxon>Eukaryota</taxon>
        <taxon>Fungi</taxon>
        <taxon>Dikarya</taxon>
        <taxon>Basidiomycota</taxon>
        <taxon>Agaricomycotina</taxon>
        <taxon>Agaricomycetes</taxon>
        <taxon>Polyporales</taxon>
        <taxon>Phanerochaetaceae</taxon>
        <taxon>Phanerochaete</taxon>
    </lineage>
</organism>
<evidence type="ECO:0000313" key="3">
    <source>
        <dbReference type="Proteomes" id="UP000703269"/>
    </source>
</evidence>
<sequence>MAASGTPNAHKRGSLHRLSHTILSLASPPFSRVSFDAQGFGSRKKSPIKATSPSSSNLPATSTLFSTAETIEDYAPSIVSAVDSQLSSPYSPLISTAVRWPAIDAGVPVPPTTNELSEQEKMKLMKKVRKLSRVLGEVPVSAAVEEELLPPPSINEEPEAPGSPKLYSEAAKKAFRRSLTFGQNAGASLLETYDVHRAKSFNTLRPSLHVPRRCPSDDTLGTPSSPITFARPESLGSAHDVSECGVSSAASPPAAGDALGLKRRDSTASSVLLADQNVERVQRTRAAKLSRHFGQNVPSEVFSRATSPPPQPASPPALYPLPTKVLSSEQLPRRSSSLRRRPSRRRPASLDIRPVSRIISPPNSAPTSPLEPLQPSKPSGRRLKRSRSLWTRRPKEREDAENAAAAKDETELELDLSRPMSVSEKQRVLNVRRARKMAQLFGDNPPTALFQITNFASGLPEEGDSAGHASADGHRYERDSLATIISISTTSLSPMLSATGKSKLRDSFISVITTSSEISGLVLAEDDNAAEPSRRSGSAPRESEDITYQAKSLTVPILSPTPVSPRKGVRPRTSPEPHTSGSPIHFNRNAFAPQSSGVIPPRTPPPFSDLAAPPAMRPATAPPSSPAPSEFQTRRRRAAKLSKFFGVEVNALAEAVERLPSISSRKTSLAYEGQRERSLSGGLSHQTSVMVAEARRRRFMGMNDDEDVEERDLSEVIDQLRKLRS</sequence>
<feature type="region of interest" description="Disordered" evidence="1">
    <location>
        <begin position="207"/>
        <end position="262"/>
    </location>
</feature>
<feature type="region of interest" description="Disordered" evidence="1">
    <location>
        <begin position="36"/>
        <end position="60"/>
    </location>
</feature>
<dbReference type="OrthoDB" id="3269550at2759"/>
<feature type="compositionally biased region" description="Basic residues" evidence="1">
    <location>
        <begin position="336"/>
        <end position="347"/>
    </location>
</feature>
<feature type="compositionally biased region" description="Basic residues" evidence="1">
    <location>
        <begin position="379"/>
        <end position="392"/>
    </location>
</feature>
<feature type="compositionally biased region" description="Pro residues" evidence="1">
    <location>
        <begin position="307"/>
        <end position="319"/>
    </location>
</feature>
<keyword evidence="3" id="KW-1185">Reference proteome</keyword>
<evidence type="ECO:0000313" key="2">
    <source>
        <dbReference type="EMBL" id="GJE86029.1"/>
    </source>
</evidence>
<name>A0A9P3G1M1_9APHY</name>
<feature type="compositionally biased region" description="Polar residues" evidence="1">
    <location>
        <begin position="49"/>
        <end position="60"/>
    </location>
</feature>
<reference evidence="2 3" key="1">
    <citation type="submission" date="2021-08" db="EMBL/GenBank/DDBJ databases">
        <title>Draft Genome Sequence of Phanerochaete sordida strain YK-624.</title>
        <authorList>
            <person name="Mori T."/>
            <person name="Dohra H."/>
            <person name="Suzuki T."/>
            <person name="Kawagishi H."/>
            <person name="Hirai H."/>
        </authorList>
    </citation>
    <scope>NUCLEOTIDE SEQUENCE [LARGE SCALE GENOMIC DNA]</scope>
    <source>
        <strain evidence="2 3">YK-624</strain>
    </source>
</reference>
<accession>A0A9P3G1M1</accession>
<feature type="region of interest" description="Disordered" evidence="1">
    <location>
        <begin position="298"/>
        <end position="415"/>
    </location>
</feature>
<feature type="region of interest" description="Disordered" evidence="1">
    <location>
        <begin position="523"/>
        <end position="634"/>
    </location>
</feature>
<protein>
    <submittedName>
        <fullName evidence="2">Uncharacterized protein</fullName>
    </submittedName>
</protein>
<comment type="caution">
    <text evidence="2">The sequence shown here is derived from an EMBL/GenBank/DDBJ whole genome shotgun (WGS) entry which is preliminary data.</text>
</comment>
<gene>
    <name evidence="2" type="ORF">PsYK624_021090</name>
</gene>
<dbReference type="Proteomes" id="UP000703269">
    <property type="component" value="Unassembled WGS sequence"/>
</dbReference>
<dbReference type="EMBL" id="BPQB01000003">
    <property type="protein sequence ID" value="GJE86029.1"/>
    <property type="molecule type" value="Genomic_DNA"/>
</dbReference>
<proteinExistence type="predicted"/>
<evidence type="ECO:0000256" key="1">
    <source>
        <dbReference type="SAM" id="MobiDB-lite"/>
    </source>
</evidence>
<feature type="compositionally biased region" description="Low complexity" evidence="1">
    <location>
        <begin position="320"/>
        <end position="335"/>
    </location>
</feature>